<comment type="caution">
    <text evidence="4">The sequence shown here is derived from an EMBL/GenBank/DDBJ whole genome shotgun (WGS) entry which is preliminary data.</text>
</comment>
<protein>
    <submittedName>
        <fullName evidence="4">Uncharacterized protein</fullName>
    </submittedName>
</protein>
<feature type="signal peptide" evidence="3">
    <location>
        <begin position="1"/>
        <end position="20"/>
    </location>
</feature>
<proteinExistence type="predicted"/>
<dbReference type="EMBL" id="JAPZBQ010000002">
    <property type="protein sequence ID" value="KAJ5345603.1"/>
    <property type="molecule type" value="Genomic_DNA"/>
</dbReference>
<keyword evidence="2" id="KW-0812">Transmembrane</keyword>
<name>A0A9W9QWX1_PENBR</name>
<keyword evidence="2" id="KW-1133">Transmembrane helix</keyword>
<dbReference type="AlphaFoldDB" id="A0A9W9QWX1"/>
<feature type="chain" id="PRO_5040866235" evidence="3">
    <location>
        <begin position="21"/>
        <end position="408"/>
    </location>
</feature>
<feature type="transmembrane region" description="Helical" evidence="2">
    <location>
        <begin position="232"/>
        <end position="258"/>
    </location>
</feature>
<dbReference type="Proteomes" id="UP001147695">
    <property type="component" value="Unassembled WGS sequence"/>
</dbReference>
<organism evidence="4 5">
    <name type="scientific">Penicillium brevicompactum</name>
    <dbReference type="NCBI Taxonomy" id="5074"/>
    <lineage>
        <taxon>Eukaryota</taxon>
        <taxon>Fungi</taxon>
        <taxon>Dikarya</taxon>
        <taxon>Ascomycota</taxon>
        <taxon>Pezizomycotina</taxon>
        <taxon>Eurotiomycetes</taxon>
        <taxon>Eurotiomycetidae</taxon>
        <taxon>Eurotiales</taxon>
        <taxon>Aspergillaceae</taxon>
        <taxon>Penicillium</taxon>
    </lineage>
</organism>
<evidence type="ECO:0000313" key="4">
    <source>
        <dbReference type="EMBL" id="KAJ5345603.1"/>
    </source>
</evidence>
<evidence type="ECO:0000256" key="1">
    <source>
        <dbReference type="SAM" id="MobiDB-lite"/>
    </source>
</evidence>
<feature type="transmembrane region" description="Helical" evidence="2">
    <location>
        <begin position="279"/>
        <end position="297"/>
    </location>
</feature>
<accession>A0A9W9QWX1</accession>
<evidence type="ECO:0000313" key="5">
    <source>
        <dbReference type="Proteomes" id="UP001147695"/>
    </source>
</evidence>
<keyword evidence="3" id="KW-0732">Signal</keyword>
<keyword evidence="2" id="KW-0472">Membrane</keyword>
<sequence length="408" mass="45538">MALIHSFICFLSLAFTLVHAAPWIVTDYYQQDVYTEYYGSEAITTITRFSPTATLPAEALSTITSIATDVYESYTVVEKLYPTGYGVVPENNGYVGYYSLDNEGNYHTTVYKVNVTYSAPTGCSTQWTTTSAVEVTPPASIRNLLPRETIVSSSSIDNSEPFQPTTYLYDVVFVDPTQVPSADLSSASYYNKPTASYNGAGCQYTGSNGYGGYYGGYYYGDYDYDDWFTSKWGMGIGISGLALVLICILGWAGVFFFLGMIEAWVRFRRLMTGWQTRRGFPLFWAFSCFPISLFFLFCFRKGFRARSREDAEILKQRWDAMGFGTKLRLYFVWGFRFKYPTVLGPAPARVAGNKKPKESGPRLLETPPATAAPSRDGSERAAPEMTQASGALPETQNEHRDAEIGQAR</sequence>
<feature type="compositionally biased region" description="Basic and acidic residues" evidence="1">
    <location>
        <begin position="396"/>
        <end position="408"/>
    </location>
</feature>
<reference evidence="4" key="1">
    <citation type="submission" date="2022-12" db="EMBL/GenBank/DDBJ databases">
        <authorList>
            <person name="Petersen C."/>
        </authorList>
    </citation>
    <scope>NUCLEOTIDE SEQUENCE</scope>
    <source>
        <strain evidence="4">IBT 35673</strain>
    </source>
</reference>
<feature type="region of interest" description="Disordered" evidence="1">
    <location>
        <begin position="350"/>
        <end position="408"/>
    </location>
</feature>
<evidence type="ECO:0000256" key="2">
    <source>
        <dbReference type="SAM" id="Phobius"/>
    </source>
</evidence>
<gene>
    <name evidence="4" type="ORF">N7452_003607</name>
</gene>
<evidence type="ECO:0000256" key="3">
    <source>
        <dbReference type="SAM" id="SignalP"/>
    </source>
</evidence>
<reference evidence="4" key="2">
    <citation type="journal article" date="2023" name="IMA Fungus">
        <title>Comparative genomic study of the Penicillium genus elucidates a diverse pangenome and 15 lateral gene transfer events.</title>
        <authorList>
            <person name="Petersen C."/>
            <person name="Sorensen T."/>
            <person name="Nielsen M.R."/>
            <person name="Sondergaard T.E."/>
            <person name="Sorensen J.L."/>
            <person name="Fitzpatrick D.A."/>
            <person name="Frisvad J.C."/>
            <person name="Nielsen K.L."/>
        </authorList>
    </citation>
    <scope>NUCLEOTIDE SEQUENCE</scope>
    <source>
        <strain evidence="4">IBT 35673</strain>
    </source>
</reference>